<dbReference type="Gene3D" id="1.10.10.10">
    <property type="entry name" value="Winged helix-like DNA-binding domain superfamily/Winged helix DNA-binding domain"/>
    <property type="match status" value="1"/>
</dbReference>
<dbReference type="STRING" id="39060.SAMN05660706_104164"/>
<feature type="domain" description="Heat-inducible transcription repressor HrcA C-terminal" evidence="7">
    <location>
        <begin position="106"/>
        <end position="324"/>
    </location>
</feature>
<keyword evidence="3 6" id="KW-0346">Stress response</keyword>
<accession>A0A1I6D2U9</accession>
<dbReference type="Gene3D" id="3.30.390.60">
    <property type="entry name" value="Heat-inducible transcription repressor hrca homolog, domain 3"/>
    <property type="match status" value="1"/>
</dbReference>
<organism evidence="9 10">
    <name type="scientific">Desulfoscipio geothermicus DSM 3669</name>
    <dbReference type="NCBI Taxonomy" id="1121426"/>
    <lineage>
        <taxon>Bacteria</taxon>
        <taxon>Bacillati</taxon>
        <taxon>Bacillota</taxon>
        <taxon>Clostridia</taxon>
        <taxon>Eubacteriales</taxon>
        <taxon>Desulfallaceae</taxon>
        <taxon>Desulfoscipio</taxon>
    </lineage>
</organism>
<dbReference type="RefSeq" id="WP_092482158.1">
    <property type="nucleotide sequence ID" value="NZ_FOYM01000004.1"/>
</dbReference>
<dbReference type="SUPFAM" id="SSF55781">
    <property type="entry name" value="GAF domain-like"/>
    <property type="match status" value="1"/>
</dbReference>
<name>A0A1I6D2U9_9FIRM</name>
<evidence type="ECO:0000259" key="8">
    <source>
        <dbReference type="Pfam" id="PF03444"/>
    </source>
</evidence>
<dbReference type="GO" id="GO:0045892">
    <property type="term" value="P:negative regulation of DNA-templated transcription"/>
    <property type="evidence" value="ECO:0007669"/>
    <property type="project" value="UniProtKB-UniRule"/>
</dbReference>
<dbReference type="FunFam" id="1.10.10.10:FF:000049">
    <property type="entry name" value="Heat-inducible transcription repressor HrcA"/>
    <property type="match status" value="1"/>
</dbReference>
<evidence type="ECO:0000313" key="9">
    <source>
        <dbReference type="EMBL" id="SFQ99740.1"/>
    </source>
</evidence>
<sequence length="348" mass="39447">MTLDARKKNVLLAIIQDYIATAEPVGSRTIARKYKLGVSPATIRNEMADLEEMGYIEQPHTSAGRVPSNRGYRYYVDHLMQREELSVEEEQLLLSGYLTKMQEVAQVLRRTGQLLSHITSYTGVILTTCYGQGKFKHIQLIHMSAGQAMVVVVTDTGAVHHRIIEIPESICPADLETISAVLNQKMHGKSIENIRLTLIKEIYFELAKQKHVIDLAMDVIRDSLSVETGEKIYLGGIFNILNQPEFNNIEKVKTLLSLLEHENEIANIMTDVFRNEGVTVRIGEEMVDDRMKEYSMVMGSYHMEGKPVGAIGLLGPTRMDYARAFAVVEYMTRNLSLVMERLLRWRGK</sequence>
<dbReference type="InterPro" id="IPR036390">
    <property type="entry name" value="WH_DNA-bd_sf"/>
</dbReference>
<dbReference type="InterPro" id="IPR021153">
    <property type="entry name" value="HrcA_C"/>
</dbReference>
<dbReference type="Gene3D" id="3.30.450.40">
    <property type="match status" value="1"/>
</dbReference>
<dbReference type="NCBIfam" id="TIGR00331">
    <property type="entry name" value="hrcA"/>
    <property type="match status" value="1"/>
</dbReference>
<evidence type="ECO:0000256" key="1">
    <source>
        <dbReference type="ARBA" id="ARBA00022491"/>
    </source>
</evidence>
<dbReference type="EMBL" id="FOYM01000004">
    <property type="protein sequence ID" value="SFQ99740.1"/>
    <property type="molecule type" value="Genomic_DNA"/>
</dbReference>
<dbReference type="PIRSF" id="PIRSF005485">
    <property type="entry name" value="HrcA"/>
    <property type="match status" value="1"/>
</dbReference>
<dbReference type="Proteomes" id="UP000199584">
    <property type="component" value="Unassembled WGS sequence"/>
</dbReference>
<dbReference type="PANTHER" id="PTHR34824">
    <property type="entry name" value="HEAT-INDUCIBLE TRANSCRIPTION REPRESSOR HRCA"/>
    <property type="match status" value="1"/>
</dbReference>
<dbReference type="InterPro" id="IPR005104">
    <property type="entry name" value="WHTH_HrcA_DNA-bd"/>
</dbReference>
<evidence type="ECO:0000256" key="3">
    <source>
        <dbReference type="ARBA" id="ARBA00023016"/>
    </source>
</evidence>
<dbReference type="InterPro" id="IPR023120">
    <property type="entry name" value="WHTH_transcript_rep_HrcA_IDD"/>
</dbReference>
<keyword evidence="4 6" id="KW-0804">Transcription</keyword>
<evidence type="ECO:0000259" key="7">
    <source>
        <dbReference type="Pfam" id="PF01628"/>
    </source>
</evidence>
<reference evidence="10" key="1">
    <citation type="submission" date="2016-10" db="EMBL/GenBank/DDBJ databases">
        <authorList>
            <person name="Varghese N."/>
            <person name="Submissions S."/>
        </authorList>
    </citation>
    <scope>NUCLEOTIDE SEQUENCE [LARGE SCALE GENOMIC DNA]</scope>
    <source>
        <strain evidence="10">DSM 3669</strain>
    </source>
</reference>
<proteinExistence type="inferred from homology"/>
<evidence type="ECO:0000256" key="6">
    <source>
        <dbReference type="HAMAP-Rule" id="MF_00081"/>
    </source>
</evidence>
<dbReference type="OrthoDB" id="9783139at2"/>
<gene>
    <name evidence="6" type="primary">hrcA</name>
    <name evidence="9" type="ORF">SAMN05660706_104164</name>
</gene>
<dbReference type="HAMAP" id="MF_00081">
    <property type="entry name" value="HrcA"/>
    <property type="match status" value="1"/>
</dbReference>
<dbReference type="InterPro" id="IPR036388">
    <property type="entry name" value="WH-like_DNA-bd_sf"/>
</dbReference>
<evidence type="ECO:0000256" key="4">
    <source>
        <dbReference type="ARBA" id="ARBA00023163"/>
    </source>
</evidence>
<feature type="domain" description="Winged helix-turn-helix transcription repressor HrcA DNA-binding" evidence="8">
    <location>
        <begin position="3"/>
        <end position="72"/>
    </location>
</feature>
<keyword evidence="10" id="KW-1185">Reference proteome</keyword>
<dbReference type="GO" id="GO:0003677">
    <property type="term" value="F:DNA binding"/>
    <property type="evidence" value="ECO:0007669"/>
    <property type="project" value="InterPro"/>
</dbReference>
<dbReference type="AlphaFoldDB" id="A0A1I6D2U9"/>
<protein>
    <recommendedName>
        <fullName evidence="6">Heat-inducible transcription repressor HrcA</fullName>
    </recommendedName>
</protein>
<evidence type="ECO:0000256" key="5">
    <source>
        <dbReference type="ARBA" id="ARBA00055319"/>
    </source>
</evidence>
<dbReference type="PANTHER" id="PTHR34824:SF1">
    <property type="entry name" value="HEAT-INDUCIBLE TRANSCRIPTION REPRESSOR HRCA"/>
    <property type="match status" value="1"/>
</dbReference>
<comment type="similarity">
    <text evidence="6">Belongs to the HrcA family.</text>
</comment>
<evidence type="ECO:0000256" key="2">
    <source>
        <dbReference type="ARBA" id="ARBA00023015"/>
    </source>
</evidence>
<dbReference type="InterPro" id="IPR002571">
    <property type="entry name" value="HrcA"/>
</dbReference>
<evidence type="ECO:0000313" key="10">
    <source>
        <dbReference type="Proteomes" id="UP000199584"/>
    </source>
</evidence>
<keyword evidence="1 6" id="KW-0678">Repressor</keyword>
<comment type="function">
    <text evidence="5 6">Negative regulator of class I heat shock genes (grpE-dnaK-dnaJ and groELS operons). Prevents heat-shock induction of these operons.</text>
</comment>
<dbReference type="InterPro" id="IPR029016">
    <property type="entry name" value="GAF-like_dom_sf"/>
</dbReference>
<keyword evidence="2 6" id="KW-0805">Transcription regulation</keyword>
<dbReference type="SUPFAM" id="SSF46785">
    <property type="entry name" value="Winged helix' DNA-binding domain"/>
    <property type="match status" value="1"/>
</dbReference>
<dbReference type="Pfam" id="PF01628">
    <property type="entry name" value="HrcA"/>
    <property type="match status" value="1"/>
</dbReference>
<dbReference type="Pfam" id="PF03444">
    <property type="entry name" value="WHD_HrcA"/>
    <property type="match status" value="1"/>
</dbReference>